<accession>A0A0U1DLJ2</accession>
<name>A0A0U1DLJ2_9MYCO</name>
<evidence type="ECO:0000313" key="3">
    <source>
        <dbReference type="Proteomes" id="UP000199601"/>
    </source>
</evidence>
<evidence type="ECO:0000313" key="2">
    <source>
        <dbReference type="EMBL" id="CQD18736.1"/>
    </source>
</evidence>
<dbReference type="InterPro" id="IPR032710">
    <property type="entry name" value="NTF2-like_dom_sf"/>
</dbReference>
<dbReference type="RefSeq" id="WP_090422659.1">
    <property type="nucleotide sequence ID" value="NZ_CTEC01000002.1"/>
</dbReference>
<dbReference type="Pfam" id="PF13577">
    <property type="entry name" value="SnoaL_4"/>
    <property type="match status" value="1"/>
</dbReference>
<dbReference type="SUPFAM" id="SSF54427">
    <property type="entry name" value="NTF2-like"/>
    <property type="match status" value="1"/>
</dbReference>
<feature type="domain" description="SnoaL-like" evidence="1">
    <location>
        <begin position="16"/>
        <end position="139"/>
    </location>
</feature>
<reference evidence="3" key="1">
    <citation type="submission" date="2015-03" db="EMBL/GenBank/DDBJ databases">
        <authorList>
            <person name="Urmite Genomes"/>
        </authorList>
    </citation>
    <scope>NUCLEOTIDE SEQUENCE [LARGE SCALE GENOMIC DNA]</scope>
    <source>
        <strain evidence="3">CSUR P1344</strain>
    </source>
</reference>
<evidence type="ECO:0000259" key="1">
    <source>
        <dbReference type="Pfam" id="PF13577"/>
    </source>
</evidence>
<proteinExistence type="predicted"/>
<keyword evidence="3" id="KW-1185">Reference proteome</keyword>
<dbReference type="Proteomes" id="UP000199601">
    <property type="component" value="Unassembled WGS sequence"/>
</dbReference>
<gene>
    <name evidence="2" type="ORF">BN000_04288</name>
</gene>
<dbReference type="EMBL" id="CTEC01000002">
    <property type="protein sequence ID" value="CQD18736.1"/>
    <property type="molecule type" value="Genomic_DNA"/>
</dbReference>
<dbReference type="InterPro" id="IPR037401">
    <property type="entry name" value="SnoaL-like"/>
</dbReference>
<dbReference type="Gene3D" id="3.10.450.50">
    <property type="match status" value="1"/>
</dbReference>
<dbReference type="AlphaFoldDB" id="A0A0U1DLJ2"/>
<sequence>METSPAAAQRVHEALVEWELVKLNTAFAYFMDHGDFESMIQLFTTDAHFDRAGNIHRGRDEIREAMRQRPKVTARHQLTNFHFLNVSDEYAEGVICAMVYHGPPQEDGKPADYAVDECRLMEFQDKYTRTPEGWRIASRIGTAILVPRKITP</sequence>
<organism evidence="2 3">
    <name type="scientific">Mycobacterium europaeum</name>
    <dbReference type="NCBI Taxonomy" id="761804"/>
    <lineage>
        <taxon>Bacteria</taxon>
        <taxon>Bacillati</taxon>
        <taxon>Actinomycetota</taxon>
        <taxon>Actinomycetes</taxon>
        <taxon>Mycobacteriales</taxon>
        <taxon>Mycobacteriaceae</taxon>
        <taxon>Mycobacterium</taxon>
        <taxon>Mycobacterium simiae complex</taxon>
    </lineage>
</organism>
<protein>
    <recommendedName>
        <fullName evidence="1">SnoaL-like domain-containing protein</fullName>
    </recommendedName>
</protein>